<dbReference type="AlphaFoldDB" id="A0AAU9CNL7"/>
<dbReference type="EMBL" id="AP026801">
    <property type="protein sequence ID" value="BDR55537.1"/>
    <property type="molecule type" value="Genomic_DNA"/>
</dbReference>
<name>A0AAU9CNL7_9LACO</name>
<dbReference type="PANTHER" id="PTHR48081">
    <property type="entry name" value="AB HYDROLASE SUPERFAMILY PROTEIN C4A8.06C"/>
    <property type="match status" value="1"/>
</dbReference>
<dbReference type="SUPFAM" id="SSF53474">
    <property type="entry name" value="alpha/beta-Hydrolases"/>
    <property type="match status" value="1"/>
</dbReference>
<keyword evidence="2" id="KW-0472">Membrane</keyword>
<keyword evidence="1" id="KW-0378">Hydrolase</keyword>
<feature type="domain" description="Alpha/beta hydrolase fold-3" evidence="3">
    <location>
        <begin position="67"/>
        <end position="270"/>
    </location>
</feature>
<dbReference type="Proteomes" id="UP001321804">
    <property type="component" value="Chromosome"/>
</dbReference>
<dbReference type="InterPro" id="IPR013094">
    <property type="entry name" value="AB_hydrolase_3"/>
</dbReference>
<dbReference type="InterPro" id="IPR029058">
    <property type="entry name" value="AB_hydrolase_fold"/>
</dbReference>
<evidence type="ECO:0000313" key="4">
    <source>
        <dbReference type="EMBL" id="BDR55537.1"/>
    </source>
</evidence>
<protein>
    <submittedName>
        <fullName evidence="4">Esterase</fullName>
    </submittedName>
</protein>
<evidence type="ECO:0000313" key="5">
    <source>
        <dbReference type="Proteomes" id="UP001321804"/>
    </source>
</evidence>
<dbReference type="Gene3D" id="3.40.50.1820">
    <property type="entry name" value="alpha/beta hydrolase"/>
    <property type="match status" value="1"/>
</dbReference>
<keyword evidence="5" id="KW-1185">Reference proteome</keyword>
<gene>
    <name evidence="4" type="ORF">KIMC2_00990</name>
</gene>
<dbReference type="InterPro" id="IPR050300">
    <property type="entry name" value="GDXG_lipolytic_enzyme"/>
</dbReference>
<evidence type="ECO:0000256" key="1">
    <source>
        <dbReference type="ARBA" id="ARBA00022801"/>
    </source>
</evidence>
<dbReference type="Pfam" id="PF07859">
    <property type="entry name" value="Abhydrolase_3"/>
    <property type="match status" value="1"/>
</dbReference>
<feature type="transmembrane region" description="Helical" evidence="2">
    <location>
        <begin position="85"/>
        <end position="104"/>
    </location>
</feature>
<keyword evidence="2" id="KW-1133">Transmembrane helix</keyword>
<sequence>MDQIIKSLQDHWQQNRTQDLEKFALQPRPAGARIETDYKYVAHGDNEQTLNLYFPESAMPKKLPTIIDIHGGGWMYGDRNLNNNYCLYLASLGYAVMAMSYRLFPKVGIKSMVQDIFSSLHWLEDYRSDEFDLSKVLLTGDSAGGHLAALVMEIQSNEKLQQIYGVKPVNFSFSLVAITCGVVEPDQLKSVKDSLMAQAKDVYHQLFIKEGNIPFNFSEVISDGTKMPEVMVIGGGQDRFISQTELLIKLLKDHNYRFTANLIEFDEGPHLGHVFNVSNWEWPESIRVNQKMIEQFIKE</sequence>
<evidence type="ECO:0000256" key="2">
    <source>
        <dbReference type="SAM" id="Phobius"/>
    </source>
</evidence>
<organism evidence="4 5">
    <name type="scientific">Xylocopilactobacillus apis</name>
    <dbReference type="NCBI Taxonomy" id="2932183"/>
    <lineage>
        <taxon>Bacteria</taxon>
        <taxon>Bacillati</taxon>
        <taxon>Bacillota</taxon>
        <taxon>Bacilli</taxon>
        <taxon>Lactobacillales</taxon>
        <taxon>Lactobacillaceae</taxon>
        <taxon>Xylocopilactobacillus</taxon>
    </lineage>
</organism>
<evidence type="ECO:0000259" key="3">
    <source>
        <dbReference type="Pfam" id="PF07859"/>
    </source>
</evidence>
<dbReference type="RefSeq" id="WP_317696939.1">
    <property type="nucleotide sequence ID" value="NZ_AP026801.1"/>
</dbReference>
<proteinExistence type="predicted"/>
<dbReference type="GO" id="GO:0016787">
    <property type="term" value="F:hydrolase activity"/>
    <property type="evidence" value="ECO:0007669"/>
    <property type="project" value="UniProtKB-KW"/>
</dbReference>
<reference evidence="4 5" key="1">
    <citation type="journal article" date="2023" name="Microbiol. Spectr.">
        <title>Symbiosis of Carpenter Bees with Uncharacterized Lactic Acid Bacteria Showing NAD Auxotrophy.</title>
        <authorList>
            <person name="Kawasaki S."/>
            <person name="Ozawa K."/>
            <person name="Mori T."/>
            <person name="Yamamoto A."/>
            <person name="Ito M."/>
            <person name="Ohkuma M."/>
            <person name="Sakamoto M."/>
            <person name="Matsutani M."/>
        </authorList>
    </citation>
    <scope>NUCLEOTIDE SEQUENCE [LARGE SCALE GENOMIC DNA]</scope>
    <source>
        <strain evidence="4 5">KimC2</strain>
    </source>
</reference>
<keyword evidence="2" id="KW-0812">Transmembrane</keyword>
<dbReference type="KEGG" id="xak:KIMC2_00990"/>
<accession>A0AAU9CNL7</accession>